<evidence type="ECO:0000256" key="4">
    <source>
        <dbReference type="ARBA" id="ARBA00023004"/>
    </source>
</evidence>
<dbReference type="GO" id="GO:0008199">
    <property type="term" value="F:ferric iron binding"/>
    <property type="evidence" value="ECO:0007669"/>
    <property type="project" value="InterPro"/>
</dbReference>
<evidence type="ECO:0000256" key="1">
    <source>
        <dbReference type="ARBA" id="ARBA00007513"/>
    </source>
</evidence>
<dbReference type="InterPro" id="IPR012347">
    <property type="entry name" value="Ferritin-like"/>
</dbReference>
<comment type="function">
    <text evidence="6">Stores iron in a soluble, non-toxic, readily available form. Important for iron homeostasis. Iron is taken up in the ferrous form and deposited as ferric hydroxides after oxidation.</text>
</comment>
<evidence type="ECO:0000256" key="5">
    <source>
        <dbReference type="PIRSR" id="PIRSR601519-1"/>
    </source>
</evidence>
<dbReference type="GO" id="GO:0006879">
    <property type="term" value="P:intracellular iron ion homeostasis"/>
    <property type="evidence" value="ECO:0007669"/>
    <property type="project" value="UniProtKB-KW"/>
</dbReference>
<dbReference type="AlphaFoldDB" id="V5G7N4"/>
<comment type="similarity">
    <text evidence="1 6">Belongs to the ferritin family.</text>
</comment>
<comment type="caution">
    <text evidence="8">The sequence shown here is derived from an EMBL/GenBank/DDBJ whole genome shotgun (WGS) entry which is preliminary data.</text>
</comment>
<dbReference type="InParanoid" id="V5G7N4"/>
<keyword evidence="6" id="KW-0560">Oxidoreductase</keyword>
<feature type="binding site" evidence="5">
    <location>
        <position position="129"/>
    </location>
    <ligand>
        <name>Fe cation</name>
        <dbReference type="ChEBI" id="CHEBI:24875"/>
        <label>1</label>
    </ligand>
</feature>
<feature type="domain" description="Ferritin-like diiron" evidence="7">
    <location>
        <begin position="29"/>
        <end position="181"/>
    </location>
</feature>
<keyword evidence="9" id="KW-1185">Reference proteome</keyword>
<dbReference type="GO" id="GO:0008198">
    <property type="term" value="F:ferrous iron binding"/>
    <property type="evidence" value="ECO:0007669"/>
    <property type="project" value="TreeGrafter"/>
</dbReference>
<comment type="catalytic activity">
    <reaction evidence="6">
        <text>4 Fe(2+) + O2 + 4 H(+) = 4 Fe(3+) + 2 H2O</text>
        <dbReference type="Rhea" id="RHEA:11148"/>
        <dbReference type="ChEBI" id="CHEBI:15377"/>
        <dbReference type="ChEBI" id="CHEBI:15378"/>
        <dbReference type="ChEBI" id="CHEBI:15379"/>
        <dbReference type="ChEBI" id="CHEBI:29033"/>
        <dbReference type="ChEBI" id="CHEBI:29034"/>
        <dbReference type="EC" id="1.16.3.1"/>
    </reaction>
</comment>
<dbReference type="InterPro" id="IPR008331">
    <property type="entry name" value="Ferritin_DPS_dom"/>
</dbReference>
<keyword evidence="4 5" id="KW-0408">Iron</keyword>
<sequence length="229" mass="26465">MAQSADEAKQAIAEMARSNLDDWVRDKTFTNELEEKHSVRGHIHEELTSWMFYRKLAADCARANVALHGFSMLWQRCATECLKDMYWLEKYLISRGGRSKPTAIEAPKIEWPDHPVEPVHPVREALQVEKRLLQDLERLCALAEKCNNHSLTDAIQTQFLRKESKHVKDLGDLLQQVVRVSKQTGHGIYHLDKELRCHKGRIPWGSQNDPDCHEPVIAEITQSLHHHKV</sequence>
<evidence type="ECO:0000313" key="8">
    <source>
        <dbReference type="EMBL" id="GAD98016.1"/>
    </source>
</evidence>
<feature type="binding site" evidence="5">
    <location>
        <position position="46"/>
    </location>
    <ligand>
        <name>Fe cation</name>
        <dbReference type="ChEBI" id="CHEBI:24875"/>
        <label>1</label>
    </ligand>
</feature>
<name>V5G7N4_BYSSN</name>
<dbReference type="eggNOG" id="KOG2332">
    <property type="taxonomic scope" value="Eukaryota"/>
</dbReference>
<organism evidence="8 9">
    <name type="scientific">Byssochlamys spectabilis (strain No. 5 / NBRC 109023)</name>
    <name type="common">Paecilomyces variotii</name>
    <dbReference type="NCBI Taxonomy" id="1356009"/>
    <lineage>
        <taxon>Eukaryota</taxon>
        <taxon>Fungi</taxon>
        <taxon>Dikarya</taxon>
        <taxon>Ascomycota</taxon>
        <taxon>Pezizomycotina</taxon>
        <taxon>Eurotiomycetes</taxon>
        <taxon>Eurotiomycetidae</taxon>
        <taxon>Eurotiales</taxon>
        <taxon>Thermoascaceae</taxon>
        <taxon>Paecilomyces</taxon>
    </lineage>
</organism>
<gene>
    <name evidence="8" type="ORF">PVAR5_6704</name>
</gene>
<dbReference type="Pfam" id="PF00210">
    <property type="entry name" value="Ferritin"/>
    <property type="match status" value="1"/>
</dbReference>
<dbReference type="GO" id="GO:0005737">
    <property type="term" value="C:cytoplasm"/>
    <property type="evidence" value="ECO:0007669"/>
    <property type="project" value="TreeGrafter"/>
</dbReference>
<dbReference type="PANTHER" id="PTHR11431:SF75">
    <property type="entry name" value="FERRITIN"/>
    <property type="match status" value="1"/>
</dbReference>
<evidence type="ECO:0000259" key="7">
    <source>
        <dbReference type="PROSITE" id="PS50905"/>
    </source>
</evidence>
<reference evidence="9" key="1">
    <citation type="journal article" date="2014" name="Genome Announc.">
        <title>Draft genome sequence of the formaldehyde-resistant fungus Byssochlamys spectabilis No. 5 (anamorph Paecilomyces variotii No. 5) (NBRC109023).</title>
        <authorList>
            <person name="Oka T."/>
            <person name="Ekino K."/>
            <person name="Fukuda K."/>
            <person name="Nomura Y."/>
        </authorList>
    </citation>
    <scope>NUCLEOTIDE SEQUENCE [LARGE SCALE GENOMIC DNA]</scope>
    <source>
        <strain evidence="9">No. 5 / NBRC 109023</strain>
    </source>
</reference>
<dbReference type="EMBL" id="BAUL01000225">
    <property type="protein sequence ID" value="GAD98016.1"/>
    <property type="molecule type" value="Genomic_DNA"/>
</dbReference>
<dbReference type="HOGENOM" id="CLU_1272676_0_0_1"/>
<evidence type="ECO:0000256" key="6">
    <source>
        <dbReference type="RuleBase" id="RU361145"/>
    </source>
</evidence>
<dbReference type="PANTHER" id="PTHR11431">
    <property type="entry name" value="FERRITIN"/>
    <property type="match status" value="1"/>
</dbReference>
<proteinExistence type="inferred from homology"/>
<dbReference type="GO" id="GO:0004322">
    <property type="term" value="F:ferroxidase activity"/>
    <property type="evidence" value="ECO:0007669"/>
    <property type="project" value="UniProtKB-EC"/>
</dbReference>
<dbReference type="SUPFAM" id="SSF47240">
    <property type="entry name" value="Ferritin-like"/>
    <property type="match status" value="1"/>
</dbReference>
<dbReference type="InterPro" id="IPR001519">
    <property type="entry name" value="Ferritin"/>
</dbReference>
<keyword evidence="3 5" id="KW-0479">Metal-binding</keyword>
<accession>V5G7N4</accession>
<dbReference type="InterPro" id="IPR009040">
    <property type="entry name" value="Ferritin-like_diiron"/>
</dbReference>
<evidence type="ECO:0000256" key="2">
    <source>
        <dbReference type="ARBA" id="ARBA00022434"/>
    </source>
</evidence>
<dbReference type="GO" id="GO:0006826">
    <property type="term" value="P:iron ion transport"/>
    <property type="evidence" value="ECO:0007669"/>
    <property type="project" value="InterPro"/>
</dbReference>
<evidence type="ECO:0000313" key="9">
    <source>
        <dbReference type="Proteomes" id="UP000018001"/>
    </source>
</evidence>
<evidence type="ECO:0000256" key="3">
    <source>
        <dbReference type="ARBA" id="ARBA00022723"/>
    </source>
</evidence>
<dbReference type="Gene3D" id="1.20.1260.10">
    <property type="match status" value="1"/>
</dbReference>
<dbReference type="Proteomes" id="UP000018001">
    <property type="component" value="Unassembled WGS sequence"/>
</dbReference>
<dbReference type="OrthoDB" id="186462at2759"/>
<dbReference type="InterPro" id="IPR009078">
    <property type="entry name" value="Ferritin-like_SF"/>
</dbReference>
<dbReference type="PROSITE" id="PS50905">
    <property type="entry name" value="FERRITIN_LIKE"/>
    <property type="match status" value="1"/>
</dbReference>
<keyword evidence="2 6" id="KW-0409">Iron storage</keyword>
<protein>
    <recommendedName>
        <fullName evidence="6">Ferritin</fullName>
        <ecNumber evidence="6">1.16.3.1</ecNumber>
    </recommendedName>
</protein>
<dbReference type="EC" id="1.16.3.1" evidence="6"/>